<feature type="non-terminal residue" evidence="2">
    <location>
        <position position="148"/>
    </location>
</feature>
<dbReference type="EMBL" id="ADAS02010832">
    <property type="protein sequence ID" value="OAV84851.1"/>
    <property type="molecule type" value="Genomic_DNA"/>
</dbReference>
<dbReference type="AlphaFoldDB" id="A0A180FWS4"/>
<reference evidence="3" key="4">
    <citation type="submission" date="2025-05" db="UniProtKB">
        <authorList>
            <consortium name="EnsemblFungi"/>
        </authorList>
    </citation>
    <scope>IDENTIFICATION</scope>
    <source>
        <strain evidence="3">isolate 1-1 / race 1 (BBBD)</strain>
    </source>
</reference>
<evidence type="ECO:0000313" key="2">
    <source>
        <dbReference type="EMBL" id="OAV84851.1"/>
    </source>
</evidence>
<protein>
    <recommendedName>
        <fullName evidence="5">PUB domain-containing protein</fullName>
    </recommendedName>
</protein>
<sequence>MSDPSVNPESKAPITEQKEKSSRPATAIEKTESARLALAQKRERLQTQKNFKEAQDHALSISNALSRIKITSPLNESNFPNWSTQIIGNLRSLGLAELMLNDEETEVQGDFELVEKRCVVEFLFGRMDEENSQRFRVVYEEEVQYPQS</sequence>
<dbReference type="OrthoDB" id="2504733at2759"/>
<reference evidence="2" key="1">
    <citation type="submission" date="2009-11" db="EMBL/GenBank/DDBJ databases">
        <authorList>
            <consortium name="The Broad Institute Genome Sequencing Platform"/>
            <person name="Ward D."/>
            <person name="Feldgarden M."/>
            <person name="Earl A."/>
            <person name="Young S.K."/>
            <person name="Zeng Q."/>
            <person name="Koehrsen M."/>
            <person name="Alvarado L."/>
            <person name="Berlin A."/>
            <person name="Bochicchio J."/>
            <person name="Borenstein D."/>
            <person name="Chapman S.B."/>
            <person name="Chen Z."/>
            <person name="Engels R."/>
            <person name="Freedman E."/>
            <person name="Gellesch M."/>
            <person name="Goldberg J."/>
            <person name="Griggs A."/>
            <person name="Gujja S."/>
            <person name="Heilman E."/>
            <person name="Heiman D."/>
            <person name="Hepburn T."/>
            <person name="Howarth C."/>
            <person name="Jen D."/>
            <person name="Larson L."/>
            <person name="Lewis B."/>
            <person name="Mehta T."/>
            <person name="Park D."/>
            <person name="Pearson M."/>
            <person name="Roberts A."/>
            <person name="Saif S."/>
            <person name="Shea T."/>
            <person name="Shenoy N."/>
            <person name="Sisk P."/>
            <person name="Stolte C."/>
            <person name="Sykes S."/>
            <person name="Thomson T."/>
            <person name="Walk T."/>
            <person name="White J."/>
            <person name="Yandava C."/>
            <person name="Izard J."/>
            <person name="Baranova O.V."/>
            <person name="Blanton J.M."/>
            <person name="Tanner A.C."/>
            <person name="Dewhirst F.E."/>
            <person name="Haas B."/>
            <person name="Nusbaum C."/>
            <person name="Birren B."/>
        </authorList>
    </citation>
    <scope>NUCLEOTIDE SEQUENCE [LARGE SCALE GENOMIC DNA]</scope>
    <source>
        <strain evidence="2">1-1 BBBD Race 1</strain>
    </source>
</reference>
<feature type="region of interest" description="Disordered" evidence="1">
    <location>
        <begin position="1"/>
        <end position="30"/>
    </location>
</feature>
<reference evidence="3 4" key="3">
    <citation type="journal article" date="2017" name="G3 (Bethesda)">
        <title>Comparative analysis highlights variable genome content of wheat rusts and divergence of the mating loci.</title>
        <authorList>
            <person name="Cuomo C.A."/>
            <person name="Bakkeren G."/>
            <person name="Khalil H.B."/>
            <person name="Panwar V."/>
            <person name="Joly D."/>
            <person name="Linning R."/>
            <person name="Sakthikumar S."/>
            <person name="Song X."/>
            <person name="Adiconis X."/>
            <person name="Fan L."/>
            <person name="Goldberg J.M."/>
            <person name="Levin J.Z."/>
            <person name="Young S."/>
            <person name="Zeng Q."/>
            <person name="Anikster Y."/>
            <person name="Bruce M."/>
            <person name="Wang M."/>
            <person name="Yin C."/>
            <person name="McCallum B."/>
            <person name="Szabo L.J."/>
            <person name="Hulbert S."/>
            <person name="Chen X."/>
            <person name="Fellers J.P."/>
        </authorList>
    </citation>
    <scope>NUCLEOTIDE SEQUENCE</scope>
    <source>
        <strain evidence="3">isolate 1-1 / race 1 (BBBD)</strain>
        <strain evidence="4">Isolate 1-1 / race 1 (BBBD)</strain>
    </source>
</reference>
<reference evidence="2" key="2">
    <citation type="submission" date="2016-05" db="EMBL/GenBank/DDBJ databases">
        <title>Comparative analysis highlights variable genome content of wheat rusts and divergence of the mating loci.</title>
        <authorList>
            <person name="Cuomo C.A."/>
            <person name="Bakkeren G."/>
            <person name="Szabo L."/>
            <person name="Khalil H."/>
            <person name="Joly D."/>
            <person name="Goldberg J."/>
            <person name="Young S."/>
            <person name="Zeng Q."/>
            <person name="Fellers J."/>
        </authorList>
    </citation>
    <scope>NUCLEOTIDE SEQUENCE [LARGE SCALE GENOMIC DNA]</scope>
    <source>
        <strain evidence="2">1-1 BBBD Race 1</strain>
    </source>
</reference>
<evidence type="ECO:0008006" key="5">
    <source>
        <dbReference type="Google" id="ProtNLM"/>
    </source>
</evidence>
<proteinExistence type="predicted"/>
<dbReference type="EnsemblFungi" id="PTTG_31004-t43_1">
    <property type="protein sequence ID" value="PTTG_31004-t43_1-p1"/>
    <property type="gene ID" value="PTTG_31004"/>
</dbReference>
<dbReference type="Proteomes" id="UP000005240">
    <property type="component" value="Unassembled WGS sequence"/>
</dbReference>
<accession>A0A180FWS4</accession>
<evidence type="ECO:0000313" key="3">
    <source>
        <dbReference type="EnsemblFungi" id="PTTG_31004-t43_1-p1"/>
    </source>
</evidence>
<evidence type="ECO:0000313" key="4">
    <source>
        <dbReference type="Proteomes" id="UP000005240"/>
    </source>
</evidence>
<dbReference type="VEuPathDB" id="FungiDB:PTTG_31004"/>
<gene>
    <name evidence="2" type="ORF">PTTG_31004</name>
</gene>
<evidence type="ECO:0000256" key="1">
    <source>
        <dbReference type="SAM" id="MobiDB-lite"/>
    </source>
</evidence>
<name>A0A180FWS4_PUCT1</name>
<keyword evidence="4" id="KW-1185">Reference proteome</keyword>
<organism evidence="2">
    <name type="scientific">Puccinia triticina (isolate 1-1 / race 1 (BBBD))</name>
    <name type="common">Brown leaf rust fungus</name>
    <dbReference type="NCBI Taxonomy" id="630390"/>
    <lineage>
        <taxon>Eukaryota</taxon>
        <taxon>Fungi</taxon>
        <taxon>Dikarya</taxon>
        <taxon>Basidiomycota</taxon>
        <taxon>Pucciniomycotina</taxon>
        <taxon>Pucciniomycetes</taxon>
        <taxon>Pucciniales</taxon>
        <taxon>Pucciniaceae</taxon>
        <taxon>Puccinia</taxon>
    </lineage>
</organism>